<evidence type="ECO:0000313" key="2">
    <source>
        <dbReference type="Proteomes" id="UP000017246"/>
    </source>
</evidence>
<dbReference type="AlphaFoldDB" id="A0A068Y7T4"/>
<reference evidence="1" key="1">
    <citation type="journal article" date="2013" name="Nature">
        <title>The genomes of four tapeworm species reveal adaptations to parasitism.</title>
        <authorList>
            <person name="Tsai I.J."/>
            <person name="Zarowiecki M."/>
            <person name="Holroyd N."/>
            <person name="Garciarrubio A."/>
            <person name="Sanchez-Flores A."/>
            <person name="Brooks K.L."/>
            <person name="Tracey A."/>
            <person name="Bobes R.J."/>
            <person name="Fragoso G."/>
            <person name="Sciutto E."/>
            <person name="Aslett M."/>
            <person name="Beasley H."/>
            <person name="Bennett H.M."/>
            <person name="Cai J."/>
            <person name="Camicia F."/>
            <person name="Clark R."/>
            <person name="Cucher M."/>
            <person name="De Silva N."/>
            <person name="Day T.A."/>
            <person name="Deplazes P."/>
            <person name="Estrada K."/>
            <person name="Fernandez C."/>
            <person name="Holland P.W."/>
            <person name="Hou J."/>
            <person name="Hu S."/>
            <person name="Huckvale T."/>
            <person name="Hung S.S."/>
            <person name="Kamenetzky L."/>
            <person name="Keane J.A."/>
            <person name="Kiss F."/>
            <person name="Koziol U."/>
            <person name="Lambert O."/>
            <person name="Liu K."/>
            <person name="Luo X."/>
            <person name="Luo Y."/>
            <person name="Macchiaroli N."/>
            <person name="Nichol S."/>
            <person name="Paps J."/>
            <person name="Parkinson J."/>
            <person name="Pouchkina-Stantcheva N."/>
            <person name="Riddiford N."/>
            <person name="Rosenzvit M."/>
            <person name="Salinas G."/>
            <person name="Wasmuth J.D."/>
            <person name="Zamanian M."/>
            <person name="Zheng Y."/>
            <person name="Cai X."/>
            <person name="Soberon X."/>
            <person name="Olson P.D."/>
            <person name="Laclette J.P."/>
            <person name="Brehm K."/>
            <person name="Berriman M."/>
            <person name="Garciarrubio A."/>
            <person name="Bobes R.J."/>
            <person name="Fragoso G."/>
            <person name="Sanchez-Flores A."/>
            <person name="Estrada K."/>
            <person name="Cevallos M.A."/>
            <person name="Morett E."/>
            <person name="Gonzalez V."/>
            <person name="Portillo T."/>
            <person name="Ochoa-Leyva A."/>
            <person name="Jose M.V."/>
            <person name="Sciutto E."/>
            <person name="Landa A."/>
            <person name="Jimenez L."/>
            <person name="Valdes V."/>
            <person name="Carrero J.C."/>
            <person name="Larralde C."/>
            <person name="Morales-Montor J."/>
            <person name="Limon-Lason J."/>
            <person name="Soberon X."/>
            <person name="Laclette J.P."/>
        </authorList>
    </citation>
    <scope>NUCLEOTIDE SEQUENCE [LARGE SCALE GENOMIC DNA]</scope>
</reference>
<reference evidence="1" key="2">
    <citation type="submission" date="2015-11" db="EMBL/GenBank/DDBJ databases">
        <authorList>
            <person name="Zhang Y."/>
            <person name="Guo Z."/>
        </authorList>
    </citation>
    <scope>NUCLEOTIDE SEQUENCE</scope>
</reference>
<gene>
    <name evidence="1" type="ORF">EmuJ_000561500</name>
</gene>
<keyword evidence="2" id="KW-1185">Reference proteome</keyword>
<evidence type="ECO:0000313" key="1">
    <source>
        <dbReference type="EMBL" id="CDS38259.1"/>
    </source>
</evidence>
<proteinExistence type="predicted"/>
<name>A0A068Y7T4_ECHMU</name>
<sequence length="128" mass="14552">MMGILMEGRIEIDQCKMLSWKRHAEDFISAWRKSLAMGKNPSGLVSKYILARPKPTKDKVGHKTLLCDYLETSYFFTHFTSFPPVHLLAVGHPLSTHMYAIHSTKLLITQTNADSRIGSSNETRLDED</sequence>
<dbReference type="Proteomes" id="UP000017246">
    <property type="component" value="Unassembled WGS sequence"/>
</dbReference>
<accession>A0A068Y7T4</accession>
<organism evidence="1 2">
    <name type="scientific">Echinococcus multilocularis</name>
    <name type="common">Fox tapeworm</name>
    <dbReference type="NCBI Taxonomy" id="6211"/>
    <lineage>
        <taxon>Eukaryota</taxon>
        <taxon>Metazoa</taxon>
        <taxon>Spiralia</taxon>
        <taxon>Lophotrochozoa</taxon>
        <taxon>Platyhelminthes</taxon>
        <taxon>Cestoda</taxon>
        <taxon>Eucestoda</taxon>
        <taxon>Cyclophyllidea</taxon>
        <taxon>Taeniidae</taxon>
        <taxon>Echinococcus</taxon>
    </lineage>
</organism>
<protein>
    <submittedName>
        <fullName evidence="1">Hypothetical transcript</fullName>
    </submittedName>
</protein>
<dbReference type="EMBL" id="LN902079">
    <property type="protein sequence ID" value="CDS38259.1"/>
    <property type="molecule type" value="Genomic_DNA"/>
</dbReference>